<keyword evidence="1" id="KW-1133">Transmembrane helix</keyword>
<name>A0A918WFW7_9BACT</name>
<sequence length="228" mass="24869">MTGSCPVVSYLPAKTSTTNLIPTLLAAPNMQPSSRLLIAATILAVIFNAAIIFDVLRNSNTGLYDEGQFVEDIGAFCFLSGSLALFGSAFFLSGLEKFIRSGLGAMNLMFFLREVDVHEINVPFPIKEISSNDLKDGLFVVLFLVLGTLFLVKYRHNWKQALGYFQNRIGVLFAVGIGIFATAGLLEQLHFSFAEELLEANGAYCFFLAALLTILIPPTDADSLEAPR</sequence>
<keyword evidence="3" id="KW-1185">Reference proteome</keyword>
<gene>
    <name evidence="2" type="ORF">GCM10007100_01110</name>
</gene>
<accession>A0A918WFW7</accession>
<organism evidence="2 3">
    <name type="scientific">Roseibacillus persicicus</name>
    <dbReference type="NCBI Taxonomy" id="454148"/>
    <lineage>
        <taxon>Bacteria</taxon>
        <taxon>Pseudomonadati</taxon>
        <taxon>Verrucomicrobiota</taxon>
        <taxon>Verrucomicrobiia</taxon>
        <taxon>Verrucomicrobiales</taxon>
        <taxon>Verrucomicrobiaceae</taxon>
        <taxon>Roseibacillus</taxon>
    </lineage>
</organism>
<reference evidence="2" key="2">
    <citation type="submission" date="2020-09" db="EMBL/GenBank/DDBJ databases">
        <authorList>
            <person name="Sun Q."/>
            <person name="Kim S."/>
        </authorList>
    </citation>
    <scope>NUCLEOTIDE SEQUENCE</scope>
    <source>
        <strain evidence="2">KCTC 12988</strain>
    </source>
</reference>
<dbReference type="AlphaFoldDB" id="A0A918WFW7"/>
<protein>
    <submittedName>
        <fullName evidence="2">Uncharacterized protein</fullName>
    </submittedName>
</protein>
<evidence type="ECO:0000313" key="2">
    <source>
        <dbReference type="EMBL" id="GHC40419.1"/>
    </source>
</evidence>
<keyword evidence="1" id="KW-0472">Membrane</keyword>
<reference evidence="2" key="1">
    <citation type="journal article" date="2014" name="Int. J. Syst. Evol. Microbiol.">
        <title>Complete genome sequence of Corynebacterium casei LMG S-19264T (=DSM 44701T), isolated from a smear-ripened cheese.</title>
        <authorList>
            <consortium name="US DOE Joint Genome Institute (JGI-PGF)"/>
            <person name="Walter F."/>
            <person name="Albersmeier A."/>
            <person name="Kalinowski J."/>
            <person name="Ruckert C."/>
        </authorList>
    </citation>
    <scope>NUCLEOTIDE SEQUENCE</scope>
    <source>
        <strain evidence="2">KCTC 12988</strain>
    </source>
</reference>
<feature type="transmembrane region" description="Helical" evidence="1">
    <location>
        <begin position="168"/>
        <end position="186"/>
    </location>
</feature>
<feature type="transmembrane region" description="Helical" evidence="1">
    <location>
        <begin position="198"/>
        <end position="216"/>
    </location>
</feature>
<feature type="transmembrane region" description="Helical" evidence="1">
    <location>
        <begin position="73"/>
        <end position="92"/>
    </location>
</feature>
<keyword evidence="1" id="KW-0812">Transmembrane</keyword>
<dbReference type="Proteomes" id="UP000644507">
    <property type="component" value="Unassembled WGS sequence"/>
</dbReference>
<comment type="caution">
    <text evidence="2">The sequence shown here is derived from an EMBL/GenBank/DDBJ whole genome shotgun (WGS) entry which is preliminary data.</text>
</comment>
<feature type="transmembrane region" description="Helical" evidence="1">
    <location>
        <begin position="137"/>
        <end position="156"/>
    </location>
</feature>
<proteinExistence type="predicted"/>
<dbReference type="EMBL" id="BMXI01000001">
    <property type="protein sequence ID" value="GHC40419.1"/>
    <property type="molecule type" value="Genomic_DNA"/>
</dbReference>
<evidence type="ECO:0000313" key="3">
    <source>
        <dbReference type="Proteomes" id="UP000644507"/>
    </source>
</evidence>
<feature type="transmembrane region" description="Helical" evidence="1">
    <location>
        <begin position="36"/>
        <end position="53"/>
    </location>
</feature>
<evidence type="ECO:0000256" key="1">
    <source>
        <dbReference type="SAM" id="Phobius"/>
    </source>
</evidence>